<sequence>MICLAPNQPHEHIQPPLSREKVTVWCAIGKGGVVGPFFFEDNDGNPVTVNSERYIEMLQRKFIPAIRRRRNIDIYTVVFQQDGAPPHCSNRTLEYLRQHFPGDRLLSRRTDNPWPPYSPDLNPADYFLWGYLKERVYTGNPRTSEELKESIRREIRRIPAEMLTGVVDNFNVRLAAVIQQRGAWIEHIINY</sequence>
<dbReference type="PANTHER" id="PTHR47326">
    <property type="entry name" value="TRANSPOSABLE ELEMENT TC3 TRANSPOSASE-LIKE PROTEIN"/>
    <property type="match status" value="1"/>
</dbReference>
<dbReference type="InterPro" id="IPR036397">
    <property type="entry name" value="RNaseH_sf"/>
</dbReference>
<protein>
    <recommendedName>
        <fullName evidence="3">Transposase</fullName>
    </recommendedName>
</protein>
<comment type="caution">
    <text evidence="1">The sequence shown here is derived from an EMBL/GenBank/DDBJ whole genome shotgun (WGS) entry which is preliminary data.</text>
</comment>
<dbReference type="Gene3D" id="3.30.420.10">
    <property type="entry name" value="Ribonuclease H-like superfamily/Ribonuclease H"/>
    <property type="match status" value="1"/>
</dbReference>
<name>A0AAN9AJC4_9CAEN</name>
<evidence type="ECO:0000313" key="2">
    <source>
        <dbReference type="Proteomes" id="UP001374579"/>
    </source>
</evidence>
<accession>A0AAN9AJC4</accession>
<organism evidence="1 2">
    <name type="scientific">Littorina saxatilis</name>
    <dbReference type="NCBI Taxonomy" id="31220"/>
    <lineage>
        <taxon>Eukaryota</taxon>
        <taxon>Metazoa</taxon>
        <taxon>Spiralia</taxon>
        <taxon>Lophotrochozoa</taxon>
        <taxon>Mollusca</taxon>
        <taxon>Gastropoda</taxon>
        <taxon>Caenogastropoda</taxon>
        <taxon>Littorinimorpha</taxon>
        <taxon>Littorinoidea</taxon>
        <taxon>Littorinidae</taxon>
        <taxon>Littorina</taxon>
    </lineage>
</organism>
<dbReference type="Proteomes" id="UP001374579">
    <property type="component" value="Unassembled WGS sequence"/>
</dbReference>
<gene>
    <name evidence="1" type="ORF">V1264_021849</name>
</gene>
<dbReference type="EMBL" id="JBAMIC010004070">
    <property type="protein sequence ID" value="KAK7087849.1"/>
    <property type="molecule type" value="Genomic_DNA"/>
</dbReference>
<dbReference type="PANTHER" id="PTHR47326:SF1">
    <property type="entry name" value="HTH PSQ-TYPE DOMAIN-CONTAINING PROTEIN"/>
    <property type="match status" value="1"/>
</dbReference>
<evidence type="ECO:0008006" key="3">
    <source>
        <dbReference type="Google" id="ProtNLM"/>
    </source>
</evidence>
<dbReference type="AlphaFoldDB" id="A0AAN9AJC4"/>
<evidence type="ECO:0000313" key="1">
    <source>
        <dbReference type="EMBL" id="KAK7087849.1"/>
    </source>
</evidence>
<keyword evidence="2" id="KW-1185">Reference proteome</keyword>
<proteinExistence type="predicted"/>
<dbReference type="GO" id="GO:0003676">
    <property type="term" value="F:nucleic acid binding"/>
    <property type="evidence" value="ECO:0007669"/>
    <property type="project" value="InterPro"/>
</dbReference>
<reference evidence="1 2" key="1">
    <citation type="submission" date="2024-02" db="EMBL/GenBank/DDBJ databases">
        <title>Chromosome-scale genome assembly of the rough periwinkle Littorina saxatilis.</title>
        <authorList>
            <person name="De Jode A."/>
            <person name="Faria R."/>
            <person name="Formenti G."/>
            <person name="Sims Y."/>
            <person name="Smith T.P."/>
            <person name="Tracey A."/>
            <person name="Wood J.M.D."/>
            <person name="Zagrodzka Z.B."/>
            <person name="Johannesson K."/>
            <person name="Butlin R.K."/>
            <person name="Leder E.H."/>
        </authorList>
    </citation>
    <scope>NUCLEOTIDE SEQUENCE [LARGE SCALE GENOMIC DNA]</scope>
    <source>
        <strain evidence="1">Snail1</strain>
        <tissue evidence="1">Muscle</tissue>
    </source>
</reference>